<name>A0ACB9ZTQ9_CATRO</name>
<protein>
    <submittedName>
        <fullName evidence="1">Uncharacterized protein</fullName>
    </submittedName>
</protein>
<dbReference type="Proteomes" id="UP001060085">
    <property type="component" value="Linkage Group LG08"/>
</dbReference>
<comment type="caution">
    <text evidence="1">The sequence shown here is derived from an EMBL/GenBank/DDBJ whole genome shotgun (WGS) entry which is preliminary data.</text>
</comment>
<organism evidence="1 2">
    <name type="scientific">Catharanthus roseus</name>
    <name type="common">Madagascar periwinkle</name>
    <name type="synonym">Vinca rosea</name>
    <dbReference type="NCBI Taxonomy" id="4058"/>
    <lineage>
        <taxon>Eukaryota</taxon>
        <taxon>Viridiplantae</taxon>
        <taxon>Streptophyta</taxon>
        <taxon>Embryophyta</taxon>
        <taxon>Tracheophyta</taxon>
        <taxon>Spermatophyta</taxon>
        <taxon>Magnoliopsida</taxon>
        <taxon>eudicotyledons</taxon>
        <taxon>Gunneridae</taxon>
        <taxon>Pentapetalae</taxon>
        <taxon>asterids</taxon>
        <taxon>lamiids</taxon>
        <taxon>Gentianales</taxon>
        <taxon>Apocynaceae</taxon>
        <taxon>Rauvolfioideae</taxon>
        <taxon>Vinceae</taxon>
        <taxon>Catharanthinae</taxon>
        <taxon>Catharanthus</taxon>
    </lineage>
</organism>
<evidence type="ECO:0000313" key="1">
    <source>
        <dbReference type="EMBL" id="KAI5649607.1"/>
    </source>
</evidence>
<sequence length="262" mass="29737">MWVDAGYSRAAAAQTTLTVRHRYSLRVDRGNLKRLTPTKVGDAVAKQPMAKGKVKVVGTISSAYMPSTRNTLVTFLPKQIWQRELKVAQSSLYHNPQDTTLMEVGIESFWLGILPISAAVMYRLTSLSRKFLWGGNYAHIAWKTMCSSKEHGGLGLRDTGSWNDALLECRRIHHVYVKFGLVWDLQVKTDFPSLVKRIIFMKVPFKMPLLAYLGILEVLLIHHLPMISSSPWDKGKSGIYIMYFMINLFHMDCRGMPVSICT</sequence>
<proteinExistence type="predicted"/>
<reference evidence="2" key="1">
    <citation type="journal article" date="2023" name="Nat. Plants">
        <title>Single-cell RNA sequencing provides a high-resolution roadmap for understanding the multicellular compartmentation of specialized metabolism.</title>
        <authorList>
            <person name="Sun S."/>
            <person name="Shen X."/>
            <person name="Li Y."/>
            <person name="Li Y."/>
            <person name="Wang S."/>
            <person name="Li R."/>
            <person name="Zhang H."/>
            <person name="Shen G."/>
            <person name="Guo B."/>
            <person name="Wei J."/>
            <person name="Xu J."/>
            <person name="St-Pierre B."/>
            <person name="Chen S."/>
            <person name="Sun C."/>
        </authorList>
    </citation>
    <scope>NUCLEOTIDE SEQUENCE [LARGE SCALE GENOMIC DNA]</scope>
</reference>
<accession>A0ACB9ZTQ9</accession>
<gene>
    <name evidence="1" type="ORF">M9H77_35612</name>
</gene>
<keyword evidence="2" id="KW-1185">Reference proteome</keyword>
<evidence type="ECO:0000313" key="2">
    <source>
        <dbReference type="Proteomes" id="UP001060085"/>
    </source>
</evidence>
<dbReference type="EMBL" id="CM044708">
    <property type="protein sequence ID" value="KAI5649607.1"/>
    <property type="molecule type" value="Genomic_DNA"/>
</dbReference>